<dbReference type="Proteomes" id="UP000530928">
    <property type="component" value="Unassembled WGS sequence"/>
</dbReference>
<dbReference type="InterPro" id="IPR043429">
    <property type="entry name" value="ArtM/GltK/GlnP/TcyL/YhdX-like"/>
</dbReference>
<comment type="caution">
    <text evidence="6">Lacks conserved residue(s) required for the propagation of feature annotation.</text>
</comment>
<evidence type="ECO:0000313" key="9">
    <source>
        <dbReference type="Proteomes" id="UP000530928"/>
    </source>
</evidence>
<evidence type="ECO:0000256" key="4">
    <source>
        <dbReference type="ARBA" id="ARBA00022989"/>
    </source>
</evidence>
<keyword evidence="3" id="KW-0029">Amino-acid transport</keyword>
<dbReference type="GO" id="GO:0055085">
    <property type="term" value="P:transmembrane transport"/>
    <property type="evidence" value="ECO:0007669"/>
    <property type="project" value="InterPro"/>
</dbReference>
<evidence type="ECO:0000256" key="5">
    <source>
        <dbReference type="ARBA" id="ARBA00023136"/>
    </source>
</evidence>
<evidence type="ECO:0000313" key="8">
    <source>
        <dbReference type="EMBL" id="MBA2890100.1"/>
    </source>
</evidence>
<dbReference type="GO" id="GO:0005886">
    <property type="term" value="C:plasma membrane"/>
    <property type="evidence" value="ECO:0007669"/>
    <property type="project" value="UniProtKB-SubCell"/>
</dbReference>
<dbReference type="InterPro" id="IPR035906">
    <property type="entry name" value="MetI-like_sf"/>
</dbReference>
<evidence type="ECO:0000259" key="7">
    <source>
        <dbReference type="PROSITE" id="PS50928"/>
    </source>
</evidence>
<dbReference type="PROSITE" id="PS50928">
    <property type="entry name" value="ABC_TM1"/>
    <property type="match status" value="1"/>
</dbReference>
<evidence type="ECO:0000256" key="6">
    <source>
        <dbReference type="RuleBase" id="RU363032"/>
    </source>
</evidence>
<keyword evidence="2 6" id="KW-0812">Transmembrane</keyword>
<evidence type="ECO:0000256" key="3">
    <source>
        <dbReference type="ARBA" id="ARBA00022970"/>
    </source>
</evidence>
<evidence type="ECO:0000256" key="2">
    <source>
        <dbReference type="ARBA" id="ARBA00022692"/>
    </source>
</evidence>
<feature type="transmembrane region" description="Helical" evidence="6">
    <location>
        <begin position="130"/>
        <end position="149"/>
    </location>
</feature>
<dbReference type="GO" id="GO:0006865">
    <property type="term" value="P:amino acid transport"/>
    <property type="evidence" value="ECO:0007669"/>
    <property type="project" value="UniProtKB-KW"/>
</dbReference>
<keyword evidence="6" id="KW-0813">Transport</keyword>
<keyword evidence="9" id="KW-1185">Reference proteome</keyword>
<dbReference type="Gene3D" id="1.10.3720.10">
    <property type="entry name" value="MetI-like"/>
    <property type="match status" value="1"/>
</dbReference>
<keyword evidence="4 6" id="KW-1133">Transmembrane helix</keyword>
<dbReference type="Pfam" id="PF00528">
    <property type="entry name" value="BPD_transp_1"/>
    <property type="match status" value="1"/>
</dbReference>
<evidence type="ECO:0000256" key="1">
    <source>
        <dbReference type="ARBA" id="ARBA00004141"/>
    </source>
</evidence>
<gene>
    <name evidence="8" type="ORF">HNR30_001435</name>
</gene>
<accession>A0A7W0CFA3</accession>
<proteinExistence type="inferred from homology"/>
<dbReference type="AlphaFoldDB" id="A0A7W0CFA3"/>
<keyword evidence="5 6" id="KW-0472">Membrane</keyword>
<comment type="similarity">
    <text evidence="6">Belongs to the binding-protein-dependent transport system permease family.</text>
</comment>
<dbReference type="InterPro" id="IPR000515">
    <property type="entry name" value="MetI-like"/>
</dbReference>
<comment type="caution">
    <text evidence="8">The sequence shown here is derived from an EMBL/GenBank/DDBJ whole genome shotgun (WGS) entry which is preliminary data.</text>
</comment>
<sequence>MQILFWGFFGIFYPEIDLGVWSAPANEVITPMVAALLALGLNETAYAAEIIRGGIQSVDRGQNEAAHSLGMTPALTMRRIILPQAMRVIVPPMGNETINMLKTTALVSVIAAAELMTQVQRIYSQNYQTIPLLIVASLWYLVLTSLLSIPQAYLERRYGRGTGVTRRLFGGVR</sequence>
<reference evidence="8 9" key="1">
    <citation type="submission" date="2020-07" db="EMBL/GenBank/DDBJ databases">
        <title>Genomic Encyclopedia of Type Strains, Phase IV (KMG-IV): sequencing the most valuable type-strain genomes for metagenomic binning, comparative biology and taxonomic classification.</title>
        <authorList>
            <person name="Goeker M."/>
        </authorList>
    </citation>
    <scope>NUCLEOTIDE SEQUENCE [LARGE SCALE GENOMIC DNA]</scope>
    <source>
        <strain evidence="8 9">DSM 45533</strain>
    </source>
</reference>
<feature type="domain" description="ABC transmembrane type-1" evidence="7">
    <location>
        <begin position="1"/>
        <end position="151"/>
    </location>
</feature>
<comment type="subcellular location">
    <subcellularLocation>
        <location evidence="6">Cell membrane</location>
        <topology evidence="6">Multi-pass membrane protein</topology>
    </subcellularLocation>
    <subcellularLocation>
        <location evidence="1">Membrane</location>
        <topology evidence="1">Multi-pass membrane protein</topology>
    </subcellularLocation>
</comment>
<name>A0A7W0CFA3_9ACTN</name>
<dbReference type="PANTHER" id="PTHR30614:SF0">
    <property type="entry name" value="L-CYSTINE TRANSPORT SYSTEM PERMEASE PROTEIN TCYL"/>
    <property type="match status" value="1"/>
</dbReference>
<protein>
    <submittedName>
        <fullName evidence="8">ABC-type amino acid transport system permease subunit</fullName>
    </submittedName>
</protein>
<dbReference type="EMBL" id="JACDUR010000001">
    <property type="protein sequence ID" value="MBA2890100.1"/>
    <property type="molecule type" value="Genomic_DNA"/>
</dbReference>
<organism evidence="8 9">
    <name type="scientific">Nonomuraea soli</name>
    <dbReference type="NCBI Taxonomy" id="1032476"/>
    <lineage>
        <taxon>Bacteria</taxon>
        <taxon>Bacillati</taxon>
        <taxon>Actinomycetota</taxon>
        <taxon>Actinomycetes</taxon>
        <taxon>Streptosporangiales</taxon>
        <taxon>Streptosporangiaceae</taxon>
        <taxon>Nonomuraea</taxon>
    </lineage>
</organism>
<dbReference type="SUPFAM" id="SSF161098">
    <property type="entry name" value="MetI-like"/>
    <property type="match status" value="1"/>
</dbReference>
<dbReference type="RefSeq" id="WP_312894273.1">
    <property type="nucleotide sequence ID" value="NZ_BAABAM010000001.1"/>
</dbReference>
<dbReference type="PANTHER" id="PTHR30614">
    <property type="entry name" value="MEMBRANE COMPONENT OF AMINO ACID ABC TRANSPORTER"/>
    <property type="match status" value="1"/>
</dbReference>
<dbReference type="CDD" id="cd06261">
    <property type="entry name" value="TM_PBP2"/>
    <property type="match status" value="1"/>
</dbReference>